<dbReference type="PRINTS" id="PR00736">
    <property type="entry name" value="GLHYDRLASE15"/>
</dbReference>
<keyword evidence="5" id="KW-0119">Carbohydrate metabolism</keyword>
<dbReference type="GO" id="GO:0004339">
    <property type="term" value="F:glucan 1,4-alpha-glucosidase activity"/>
    <property type="evidence" value="ECO:0007669"/>
    <property type="project" value="UniProtKB-EC"/>
</dbReference>
<dbReference type="InterPro" id="IPR012341">
    <property type="entry name" value="6hp_glycosidase-like_sf"/>
</dbReference>
<organism evidence="10 11">
    <name type="scientific">Pythium oligandrum</name>
    <name type="common">Mycoparasitic fungus</name>
    <dbReference type="NCBI Taxonomy" id="41045"/>
    <lineage>
        <taxon>Eukaryota</taxon>
        <taxon>Sar</taxon>
        <taxon>Stramenopiles</taxon>
        <taxon>Oomycota</taxon>
        <taxon>Peronosporomycetes</taxon>
        <taxon>Pythiales</taxon>
        <taxon>Pythiaceae</taxon>
        <taxon>Pythium</taxon>
    </lineage>
</organism>
<feature type="chain" id="PRO_5035451477" description="glucan 1,4-alpha-glucosidase" evidence="8">
    <location>
        <begin position="23"/>
        <end position="473"/>
    </location>
</feature>
<comment type="similarity">
    <text evidence="2">Belongs to the glycosyl hydrolase 15 family.</text>
</comment>
<keyword evidence="6" id="KW-0326">Glycosidase</keyword>
<evidence type="ECO:0000256" key="8">
    <source>
        <dbReference type="SAM" id="SignalP"/>
    </source>
</evidence>
<name>A0A8K1CMY2_PYTOL</name>
<evidence type="ECO:0000313" key="11">
    <source>
        <dbReference type="Proteomes" id="UP000794436"/>
    </source>
</evidence>
<dbReference type="EMBL" id="SPLM01000036">
    <property type="protein sequence ID" value="TMW66049.1"/>
    <property type="molecule type" value="Genomic_DNA"/>
</dbReference>
<keyword evidence="11" id="KW-1185">Reference proteome</keyword>
<accession>A0A8K1CMY2</accession>
<dbReference type="Gene3D" id="1.50.10.10">
    <property type="match status" value="1"/>
</dbReference>
<evidence type="ECO:0000256" key="5">
    <source>
        <dbReference type="ARBA" id="ARBA00023277"/>
    </source>
</evidence>
<evidence type="ECO:0000256" key="2">
    <source>
        <dbReference type="ARBA" id="ARBA00006188"/>
    </source>
</evidence>
<gene>
    <name evidence="10" type="ORF">Poli38472_003814</name>
</gene>
<evidence type="ECO:0000256" key="6">
    <source>
        <dbReference type="ARBA" id="ARBA00023295"/>
    </source>
</evidence>
<sequence length="473" mass="52010">MVFAAIKNLIFASAVAAACVSAQETGFQTDVTEYLKGGQDLYKDYLLANISPKHVDGALPGSIIAATASGANNYIYHWIRDSGLVMDVVYSLYKKGDKSLEQTFWDHATFTKKIQGLQTLEGLGEAKYNVDGTAFNEPWCRPQNDGPAVRASSFIRFANAYLANGGSLDKVVDLYNGTTGVIKPDLEYVTRVFNDDKNCDLWEEERGQHFFTTAVQRRAMHEGEEFALKLGDIGAAEYYALKATELDNKLKTYWNEQKSSLQTTLNARLHDAALPLGVVHGNLGDGLFAPQDDRVLSTIFQYAEGFINEYSLNQNTKVNAEGLPLSIAIGRYTGDVYDGSGTSKGNPWYLTTAIVAETTYRAATAFAKAGSITATDLNLKFFNGAAPAGLGLNIAAGKYDKNSKEFKAIIEEMKNYADKHVRRIKYHGAENYHLNEQFNRDTGFSQGVTDLTWSYASMITLSFAREELAAVSA</sequence>
<dbReference type="EC" id="3.2.1.3" evidence="3"/>
<keyword evidence="8" id="KW-0732">Signal</keyword>
<evidence type="ECO:0000313" key="10">
    <source>
        <dbReference type="EMBL" id="TMW66049.1"/>
    </source>
</evidence>
<feature type="signal peptide" evidence="8">
    <location>
        <begin position="1"/>
        <end position="22"/>
    </location>
</feature>
<feature type="domain" description="GH15-like" evidence="9">
    <location>
        <begin position="42"/>
        <end position="461"/>
    </location>
</feature>
<proteinExistence type="inferred from homology"/>
<dbReference type="Pfam" id="PF00723">
    <property type="entry name" value="Glyco_hydro_15"/>
    <property type="match status" value="1"/>
</dbReference>
<evidence type="ECO:0000256" key="7">
    <source>
        <dbReference type="ARBA" id="ARBA00023326"/>
    </source>
</evidence>
<evidence type="ECO:0000259" key="9">
    <source>
        <dbReference type="Pfam" id="PF00723"/>
    </source>
</evidence>
<reference evidence="10" key="1">
    <citation type="submission" date="2019-03" db="EMBL/GenBank/DDBJ databases">
        <title>Long read genome sequence of the mycoparasitic Pythium oligandrum ATCC 38472 isolated from sugarbeet rhizosphere.</title>
        <authorList>
            <person name="Gaulin E."/>
        </authorList>
    </citation>
    <scope>NUCLEOTIDE SEQUENCE</scope>
    <source>
        <strain evidence="10">ATCC 38472_TT</strain>
    </source>
</reference>
<protein>
    <recommendedName>
        <fullName evidence="3">glucan 1,4-alpha-glucosidase</fullName>
        <ecNumber evidence="3">3.2.1.3</ecNumber>
    </recommendedName>
</protein>
<comment type="catalytic activity">
    <reaction evidence="1">
        <text>Hydrolysis of terminal (1-&gt;4)-linked alpha-D-glucose residues successively from non-reducing ends of the chains with release of beta-D-glucose.</text>
        <dbReference type="EC" id="3.2.1.3"/>
    </reaction>
</comment>
<dbReference type="InterPro" id="IPR000165">
    <property type="entry name" value="Glucoamylase"/>
</dbReference>
<evidence type="ECO:0000256" key="3">
    <source>
        <dbReference type="ARBA" id="ARBA00012593"/>
    </source>
</evidence>
<dbReference type="Proteomes" id="UP000794436">
    <property type="component" value="Unassembled WGS sequence"/>
</dbReference>
<dbReference type="AlphaFoldDB" id="A0A8K1CMY2"/>
<evidence type="ECO:0000256" key="4">
    <source>
        <dbReference type="ARBA" id="ARBA00022801"/>
    </source>
</evidence>
<dbReference type="PROSITE" id="PS51257">
    <property type="entry name" value="PROKAR_LIPOPROTEIN"/>
    <property type="match status" value="1"/>
</dbReference>
<evidence type="ECO:0000256" key="1">
    <source>
        <dbReference type="ARBA" id="ARBA00001863"/>
    </source>
</evidence>
<dbReference type="InterPro" id="IPR011613">
    <property type="entry name" value="GH15-like"/>
</dbReference>
<dbReference type="SUPFAM" id="SSF48208">
    <property type="entry name" value="Six-hairpin glycosidases"/>
    <property type="match status" value="1"/>
</dbReference>
<dbReference type="OrthoDB" id="6123450at2759"/>
<dbReference type="PANTHER" id="PTHR31616">
    <property type="entry name" value="TREHALASE"/>
    <property type="match status" value="1"/>
</dbReference>
<dbReference type="PANTHER" id="PTHR31616:SF9">
    <property type="entry name" value="GLUCOAMYLASE, INTRACELLULAR SPORULATION-SPECIFIC"/>
    <property type="match status" value="1"/>
</dbReference>
<keyword evidence="4" id="KW-0378">Hydrolase</keyword>
<dbReference type="GO" id="GO:0000272">
    <property type="term" value="P:polysaccharide catabolic process"/>
    <property type="evidence" value="ECO:0007669"/>
    <property type="project" value="UniProtKB-KW"/>
</dbReference>
<dbReference type="InterPro" id="IPR008928">
    <property type="entry name" value="6-hairpin_glycosidase_sf"/>
</dbReference>
<comment type="caution">
    <text evidence="10">The sequence shown here is derived from an EMBL/GenBank/DDBJ whole genome shotgun (WGS) entry which is preliminary data.</text>
</comment>
<keyword evidence="7" id="KW-0624">Polysaccharide degradation</keyword>